<dbReference type="InterPro" id="IPR013324">
    <property type="entry name" value="RNA_pol_sigma_r3/r4-like"/>
</dbReference>
<dbReference type="InterPro" id="IPR007627">
    <property type="entry name" value="RNA_pol_sigma70_r2"/>
</dbReference>
<evidence type="ECO:0000313" key="8">
    <source>
        <dbReference type="EMBL" id="TMQ60629.1"/>
    </source>
</evidence>
<dbReference type="SUPFAM" id="SSF88946">
    <property type="entry name" value="Sigma2 domain of RNA polymerase sigma factors"/>
    <property type="match status" value="1"/>
</dbReference>
<dbReference type="PANTHER" id="PTHR43133:SF8">
    <property type="entry name" value="RNA POLYMERASE SIGMA FACTOR HI_1459-RELATED"/>
    <property type="match status" value="1"/>
</dbReference>
<dbReference type="EMBL" id="VBOW01000013">
    <property type="protein sequence ID" value="TMQ60629.1"/>
    <property type="molecule type" value="Genomic_DNA"/>
</dbReference>
<dbReference type="GO" id="GO:0016987">
    <property type="term" value="F:sigma factor activity"/>
    <property type="evidence" value="ECO:0007669"/>
    <property type="project" value="UniProtKB-KW"/>
</dbReference>
<evidence type="ECO:0000256" key="5">
    <source>
        <dbReference type="ARBA" id="ARBA00023163"/>
    </source>
</evidence>
<organism evidence="8 9">
    <name type="scientific">Eiseniibacteriota bacterium</name>
    <dbReference type="NCBI Taxonomy" id="2212470"/>
    <lineage>
        <taxon>Bacteria</taxon>
        <taxon>Candidatus Eiseniibacteriota</taxon>
    </lineage>
</organism>
<dbReference type="AlphaFoldDB" id="A0A538TAH0"/>
<name>A0A538TAH0_UNCEI</name>
<keyword evidence="5" id="KW-0804">Transcription</keyword>
<evidence type="ECO:0000256" key="3">
    <source>
        <dbReference type="ARBA" id="ARBA00023082"/>
    </source>
</evidence>
<dbReference type="SUPFAM" id="SSF88659">
    <property type="entry name" value="Sigma3 and sigma4 domains of RNA polymerase sigma factors"/>
    <property type="match status" value="1"/>
</dbReference>
<keyword evidence="2" id="KW-0805">Transcription regulation</keyword>
<evidence type="ECO:0000256" key="4">
    <source>
        <dbReference type="ARBA" id="ARBA00023125"/>
    </source>
</evidence>
<dbReference type="GO" id="GO:0003677">
    <property type="term" value="F:DNA binding"/>
    <property type="evidence" value="ECO:0007669"/>
    <property type="project" value="UniProtKB-KW"/>
</dbReference>
<dbReference type="Pfam" id="PF04542">
    <property type="entry name" value="Sigma70_r2"/>
    <property type="match status" value="1"/>
</dbReference>
<proteinExistence type="inferred from homology"/>
<dbReference type="CDD" id="cd06171">
    <property type="entry name" value="Sigma70_r4"/>
    <property type="match status" value="1"/>
</dbReference>
<comment type="caution">
    <text evidence="8">The sequence shown here is derived from an EMBL/GenBank/DDBJ whole genome shotgun (WGS) entry which is preliminary data.</text>
</comment>
<feature type="domain" description="RNA polymerase sigma-70 region 2" evidence="6">
    <location>
        <begin position="33"/>
        <end position="97"/>
    </location>
</feature>
<accession>A0A538TAH0</accession>
<dbReference type="InterPro" id="IPR036388">
    <property type="entry name" value="WH-like_DNA-bd_sf"/>
</dbReference>
<dbReference type="Pfam" id="PF08281">
    <property type="entry name" value="Sigma70_r4_2"/>
    <property type="match status" value="1"/>
</dbReference>
<dbReference type="PANTHER" id="PTHR43133">
    <property type="entry name" value="RNA POLYMERASE ECF-TYPE SIGMA FACTO"/>
    <property type="match status" value="1"/>
</dbReference>
<gene>
    <name evidence="8" type="ORF">E6K76_01135</name>
</gene>
<dbReference type="InterPro" id="IPR039425">
    <property type="entry name" value="RNA_pol_sigma-70-like"/>
</dbReference>
<dbReference type="GO" id="GO:0006352">
    <property type="term" value="P:DNA-templated transcription initiation"/>
    <property type="evidence" value="ECO:0007669"/>
    <property type="project" value="InterPro"/>
</dbReference>
<evidence type="ECO:0000256" key="2">
    <source>
        <dbReference type="ARBA" id="ARBA00023015"/>
    </source>
</evidence>
<dbReference type="InterPro" id="IPR013325">
    <property type="entry name" value="RNA_pol_sigma_r2"/>
</dbReference>
<dbReference type="InterPro" id="IPR014284">
    <property type="entry name" value="RNA_pol_sigma-70_dom"/>
</dbReference>
<dbReference type="Gene3D" id="1.10.10.10">
    <property type="entry name" value="Winged helix-like DNA-binding domain superfamily/Winged helix DNA-binding domain"/>
    <property type="match status" value="1"/>
</dbReference>
<keyword evidence="4" id="KW-0238">DNA-binding</keyword>
<evidence type="ECO:0000259" key="7">
    <source>
        <dbReference type="Pfam" id="PF08281"/>
    </source>
</evidence>
<reference evidence="8 9" key="1">
    <citation type="journal article" date="2019" name="Nat. Microbiol.">
        <title>Mediterranean grassland soil C-N compound turnover is dependent on rainfall and depth, and is mediated by genomically divergent microorganisms.</title>
        <authorList>
            <person name="Diamond S."/>
            <person name="Andeer P.F."/>
            <person name="Li Z."/>
            <person name="Crits-Christoph A."/>
            <person name="Burstein D."/>
            <person name="Anantharaman K."/>
            <person name="Lane K.R."/>
            <person name="Thomas B.C."/>
            <person name="Pan C."/>
            <person name="Northen T.R."/>
            <person name="Banfield J.F."/>
        </authorList>
    </citation>
    <scope>NUCLEOTIDE SEQUENCE [LARGE SCALE GENOMIC DNA]</scope>
    <source>
        <strain evidence="8">WS_6</strain>
    </source>
</reference>
<comment type="similarity">
    <text evidence="1">Belongs to the sigma-70 factor family. ECF subfamily.</text>
</comment>
<evidence type="ECO:0000256" key="1">
    <source>
        <dbReference type="ARBA" id="ARBA00010641"/>
    </source>
</evidence>
<keyword evidence="3" id="KW-0731">Sigma factor</keyword>
<dbReference type="Proteomes" id="UP000316852">
    <property type="component" value="Unassembled WGS sequence"/>
</dbReference>
<evidence type="ECO:0000313" key="9">
    <source>
        <dbReference type="Proteomes" id="UP000316852"/>
    </source>
</evidence>
<dbReference type="Gene3D" id="1.10.1740.10">
    <property type="match status" value="1"/>
</dbReference>
<protein>
    <submittedName>
        <fullName evidence="8">RNA polymerase sigma factor</fullName>
    </submittedName>
</protein>
<dbReference type="NCBIfam" id="TIGR02937">
    <property type="entry name" value="sigma70-ECF"/>
    <property type="match status" value="1"/>
</dbReference>
<dbReference type="InterPro" id="IPR013249">
    <property type="entry name" value="RNA_pol_sigma70_r4_t2"/>
</dbReference>
<evidence type="ECO:0000259" key="6">
    <source>
        <dbReference type="Pfam" id="PF04542"/>
    </source>
</evidence>
<feature type="domain" description="RNA polymerase sigma factor 70 region 4 type 2" evidence="7">
    <location>
        <begin position="138"/>
        <end position="189"/>
    </location>
</feature>
<sequence length="198" mass="22243">MTSSIRDRTQTAAPSVVVLEAVRRREPQALAAFFEQHFDHVYGLVYRLLGDRHWAEDATQEVFLKLHRAAHTLDPDRDPGAWVTTIAYNVCRDLWRSGAYRLSRQSISIDDPDHGDGAIPSNREDPEGELIAAEREKLVQDAIGRLPESLRAAVVLREYQGFSYEEIASVTGTTPVAARKRYSRALAELGKLLESTIK</sequence>